<feature type="compositionally biased region" description="Pro residues" evidence="1">
    <location>
        <begin position="1"/>
        <end position="10"/>
    </location>
</feature>
<evidence type="ECO:0000256" key="1">
    <source>
        <dbReference type="SAM" id="MobiDB-lite"/>
    </source>
</evidence>
<proteinExistence type="predicted"/>
<evidence type="ECO:0000313" key="3">
    <source>
        <dbReference type="RefSeq" id="XP_024620848.1"/>
    </source>
</evidence>
<dbReference type="Proteomes" id="UP000252040">
    <property type="component" value="Unplaced"/>
</dbReference>
<name>A0A341D1L0_NEOAA</name>
<gene>
    <name evidence="3" type="primary">LOC112413188</name>
</gene>
<dbReference type="AlphaFoldDB" id="A0A341D1L0"/>
<dbReference type="InParanoid" id="A0A341D1L0"/>
<sequence>MCEASLPPPSRYSRFTPKWRGGPQGDVSLGARGERRAQAWKRGCGRPRREPQSPGTRSPGGERRRAPLQAAPSTGASRGRSRPGQGERGFPQKVGTRLRSRPPPPAGTPLPLPAPRYPHLPPRVTEGRAAPSPPPGVDPVPAEAELPAGASLPSAGAEQPRSPRGGRCDRRPRPRPSHRPGVGPGGRKPSPPSGPRVSLVQCSLSSNCPEMPSSKWLPTLSPLWFSTQPADGESKRKITREEAGLKGETSIWSTFHWLELSHMAKGTGKCSELCAQEKKETLANIQLVFASCNGS</sequence>
<organism evidence="2 3">
    <name type="scientific">Neophocaena asiaeorientalis asiaeorientalis</name>
    <name type="common">Yangtze finless porpoise</name>
    <name type="synonym">Neophocaena phocaenoides subsp. asiaeorientalis</name>
    <dbReference type="NCBI Taxonomy" id="1706337"/>
    <lineage>
        <taxon>Eukaryota</taxon>
        <taxon>Metazoa</taxon>
        <taxon>Chordata</taxon>
        <taxon>Craniata</taxon>
        <taxon>Vertebrata</taxon>
        <taxon>Euteleostomi</taxon>
        <taxon>Mammalia</taxon>
        <taxon>Eutheria</taxon>
        <taxon>Laurasiatheria</taxon>
        <taxon>Artiodactyla</taxon>
        <taxon>Whippomorpha</taxon>
        <taxon>Cetacea</taxon>
        <taxon>Odontoceti</taxon>
        <taxon>Phocoenidae</taxon>
        <taxon>Neophocaena</taxon>
    </lineage>
</organism>
<reference evidence="3" key="1">
    <citation type="submission" date="2025-08" db="UniProtKB">
        <authorList>
            <consortium name="RefSeq"/>
        </authorList>
    </citation>
    <scope>IDENTIFICATION</scope>
    <source>
        <tissue evidence="3">Meat</tissue>
    </source>
</reference>
<protein>
    <submittedName>
        <fullName evidence="3">LOW QUALITY PROTEIN: proline-rich protein HaeIII subfamily 1-like</fullName>
    </submittedName>
</protein>
<feature type="region of interest" description="Disordered" evidence="1">
    <location>
        <begin position="1"/>
        <end position="200"/>
    </location>
</feature>
<keyword evidence="2" id="KW-1185">Reference proteome</keyword>
<dbReference type="GeneID" id="112413188"/>
<accession>A0A341D1L0</accession>
<dbReference type="KEGG" id="nasi:112413188"/>
<dbReference type="RefSeq" id="XP_024620848.1">
    <property type="nucleotide sequence ID" value="XM_024765080.1"/>
</dbReference>
<feature type="compositionally biased region" description="Pro residues" evidence="1">
    <location>
        <begin position="101"/>
        <end position="121"/>
    </location>
</feature>
<evidence type="ECO:0000313" key="2">
    <source>
        <dbReference type="Proteomes" id="UP000252040"/>
    </source>
</evidence>